<protein>
    <submittedName>
        <fullName evidence="2">Uncharacterized protein</fullName>
    </submittedName>
</protein>
<reference evidence="2 3" key="1">
    <citation type="submission" date="2018-06" db="EMBL/GenBank/DDBJ databases">
        <title>Genomic Encyclopedia of Type Strains, Phase IV (KMG-IV): sequencing the most valuable type-strain genomes for metagenomic binning, comparative biology and taxonomic classification.</title>
        <authorList>
            <person name="Goeker M."/>
        </authorList>
    </citation>
    <scope>NUCLEOTIDE SEQUENCE [LARGE SCALE GENOMIC DNA]</scope>
    <source>
        <strain evidence="2 3">DSM 24875</strain>
    </source>
</reference>
<keyword evidence="3" id="KW-1185">Reference proteome</keyword>
<name>A0A366FN72_9HYPH</name>
<dbReference type="AlphaFoldDB" id="A0A366FN72"/>
<dbReference type="RefSeq" id="WP_113888471.1">
    <property type="nucleotide sequence ID" value="NZ_QNRK01000006.1"/>
</dbReference>
<organism evidence="2 3">
    <name type="scientific">Roseiarcus fermentans</name>
    <dbReference type="NCBI Taxonomy" id="1473586"/>
    <lineage>
        <taxon>Bacteria</taxon>
        <taxon>Pseudomonadati</taxon>
        <taxon>Pseudomonadota</taxon>
        <taxon>Alphaproteobacteria</taxon>
        <taxon>Hyphomicrobiales</taxon>
        <taxon>Roseiarcaceae</taxon>
        <taxon>Roseiarcus</taxon>
    </lineage>
</organism>
<proteinExistence type="predicted"/>
<keyword evidence="1" id="KW-0472">Membrane</keyword>
<keyword evidence="1" id="KW-0812">Transmembrane</keyword>
<feature type="transmembrane region" description="Helical" evidence="1">
    <location>
        <begin position="70"/>
        <end position="90"/>
    </location>
</feature>
<dbReference type="Proteomes" id="UP000253529">
    <property type="component" value="Unassembled WGS sequence"/>
</dbReference>
<sequence length="139" mass="14723">MDTDRYVEHGIAVFANWGVFGAIAIGFLMEGVTREAYPLSLVGVAAAVAGFVGHLIVNARFGRTFSRAEAGLGLAAVALVVLVFTVSWLASSLRDTTVWTGLTLIVALIASGFVYLATRFGVRSAFSQIRGRSGRGGRR</sequence>
<feature type="transmembrane region" description="Helical" evidence="1">
    <location>
        <begin position="12"/>
        <end position="30"/>
    </location>
</feature>
<feature type="transmembrane region" description="Helical" evidence="1">
    <location>
        <begin position="96"/>
        <end position="117"/>
    </location>
</feature>
<feature type="transmembrane region" description="Helical" evidence="1">
    <location>
        <begin position="36"/>
        <end position="58"/>
    </location>
</feature>
<evidence type="ECO:0000313" key="3">
    <source>
        <dbReference type="Proteomes" id="UP000253529"/>
    </source>
</evidence>
<accession>A0A366FN72</accession>
<dbReference type="EMBL" id="QNRK01000006">
    <property type="protein sequence ID" value="RBP16143.1"/>
    <property type="molecule type" value="Genomic_DNA"/>
</dbReference>
<evidence type="ECO:0000256" key="1">
    <source>
        <dbReference type="SAM" id="Phobius"/>
    </source>
</evidence>
<evidence type="ECO:0000313" key="2">
    <source>
        <dbReference type="EMBL" id="RBP16143.1"/>
    </source>
</evidence>
<keyword evidence="1" id="KW-1133">Transmembrane helix</keyword>
<comment type="caution">
    <text evidence="2">The sequence shown here is derived from an EMBL/GenBank/DDBJ whole genome shotgun (WGS) entry which is preliminary data.</text>
</comment>
<dbReference type="OrthoDB" id="7854925at2"/>
<gene>
    <name evidence="2" type="ORF">DFR50_106105</name>
</gene>